<accession>A0A840UHM8</accession>
<keyword evidence="3" id="KW-1185">Reference proteome</keyword>
<protein>
    <submittedName>
        <fullName evidence="2">Uncharacterized protein</fullName>
    </submittedName>
</protein>
<dbReference type="AlphaFoldDB" id="A0A840UHM8"/>
<dbReference type="RefSeq" id="WP_183699997.1">
    <property type="nucleotide sequence ID" value="NZ_JACHFE010000002.1"/>
</dbReference>
<dbReference type="Proteomes" id="UP000591735">
    <property type="component" value="Unassembled WGS sequence"/>
</dbReference>
<organism evidence="2 3">
    <name type="scientific">Marinobacter oulmenensis</name>
    <dbReference type="NCBI Taxonomy" id="643747"/>
    <lineage>
        <taxon>Bacteria</taxon>
        <taxon>Pseudomonadati</taxon>
        <taxon>Pseudomonadota</taxon>
        <taxon>Gammaproteobacteria</taxon>
        <taxon>Pseudomonadales</taxon>
        <taxon>Marinobacteraceae</taxon>
        <taxon>Marinobacter</taxon>
    </lineage>
</organism>
<keyword evidence="1" id="KW-1133">Transmembrane helix</keyword>
<gene>
    <name evidence="2" type="ORF">HNR38_000780</name>
</gene>
<proteinExistence type="predicted"/>
<evidence type="ECO:0000256" key="1">
    <source>
        <dbReference type="SAM" id="Phobius"/>
    </source>
</evidence>
<keyword evidence="1" id="KW-0472">Membrane</keyword>
<comment type="caution">
    <text evidence="2">The sequence shown here is derived from an EMBL/GenBank/DDBJ whole genome shotgun (WGS) entry which is preliminary data.</text>
</comment>
<name>A0A840UHM8_9GAMM</name>
<evidence type="ECO:0000313" key="3">
    <source>
        <dbReference type="Proteomes" id="UP000591735"/>
    </source>
</evidence>
<dbReference type="EMBL" id="JACHFE010000002">
    <property type="protein sequence ID" value="MBB5320308.1"/>
    <property type="molecule type" value="Genomic_DNA"/>
</dbReference>
<feature type="transmembrane region" description="Helical" evidence="1">
    <location>
        <begin position="7"/>
        <end position="38"/>
    </location>
</feature>
<feature type="transmembrane region" description="Helical" evidence="1">
    <location>
        <begin position="58"/>
        <end position="78"/>
    </location>
</feature>
<evidence type="ECO:0000313" key="2">
    <source>
        <dbReference type="EMBL" id="MBB5320308.1"/>
    </source>
</evidence>
<sequence>MQKKRIFLILLTITLALYILSGVVFNPMIIWTAGPVFLSYPLLNHGLSKGSKPNCYGAYAYLLGSSGFSLAYHLAWFFDWGGTKTGGSTSALIFAVFPVYAVFIGSLLWPIGYAVGYVSARKP</sequence>
<feature type="transmembrane region" description="Helical" evidence="1">
    <location>
        <begin position="90"/>
        <end position="115"/>
    </location>
</feature>
<keyword evidence="1" id="KW-0812">Transmembrane</keyword>
<reference evidence="2 3" key="1">
    <citation type="submission" date="2020-08" db="EMBL/GenBank/DDBJ databases">
        <title>Genomic Encyclopedia of Type Strains, Phase IV (KMG-IV): sequencing the most valuable type-strain genomes for metagenomic binning, comparative biology and taxonomic classification.</title>
        <authorList>
            <person name="Goeker M."/>
        </authorList>
    </citation>
    <scope>NUCLEOTIDE SEQUENCE [LARGE SCALE GENOMIC DNA]</scope>
    <source>
        <strain evidence="2 3">DSM 22359</strain>
    </source>
</reference>